<dbReference type="AlphaFoldDB" id="A0A9Q9F5N3"/>
<reference evidence="2" key="1">
    <citation type="journal article" date="2022" name="Microorganisms">
        <title>Assembly and Comparison of Ca. Neoehrlichia mikurensis Genomes.</title>
        <authorList>
            <person name="Azagi T."/>
            <person name="Dirks R.P."/>
            <person name="Yebra-Pimentel E.S."/>
            <person name="Schaap P.J."/>
            <person name="Koehorst J.J."/>
            <person name="Esser H.J."/>
            <person name="Sprong H."/>
        </authorList>
    </citation>
    <scope>NUCLEOTIDE SEQUENCE</scope>
    <source>
        <strain evidence="3">18-2804</strain>
        <strain evidence="2">18-2837</strain>
    </source>
</reference>
<name>A0A9Q9F5N3_9RICK</name>
<keyword evidence="5" id="KW-1185">Reference proteome</keyword>
<organism evidence="2 4">
    <name type="scientific">Neoehrlichia mikurensis</name>
    <dbReference type="NCBI Taxonomy" id="89586"/>
    <lineage>
        <taxon>Bacteria</taxon>
        <taxon>Pseudomonadati</taxon>
        <taxon>Pseudomonadota</taxon>
        <taxon>Alphaproteobacteria</taxon>
        <taxon>Rickettsiales</taxon>
        <taxon>Anaplasmataceae</taxon>
        <taxon>Candidatus Neoehrlichia</taxon>
    </lineage>
</organism>
<dbReference type="RefSeq" id="WP_254815665.1">
    <property type="nucleotide sequence ID" value="NZ_CP089285.1"/>
</dbReference>
<evidence type="ECO:0000313" key="5">
    <source>
        <dbReference type="Proteomes" id="UP001059985"/>
    </source>
</evidence>
<dbReference type="Gene3D" id="2.40.160.20">
    <property type="match status" value="1"/>
</dbReference>
<dbReference type="EMBL" id="CP089285">
    <property type="protein sequence ID" value="UTO56692.1"/>
    <property type="molecule type" value="Genomic_DNA"/>
</dbReference>
<proteinExistence type="predicted"/>
<gene>
    <name evidence="3" type="ORF">LUA81_01710</name>
    <name evidence="2" type="ORF">LUA82_01720</name>
</gene>
<dbReference type="InterPro" id="IPR002566">
    <property type="entry name" value="Msp4_OMP-like"/>
</dbReference>
<accession>A0A9Q9F5N3</accession>
<protein>
    <submittedName>
        <fullName evidence="2">P44/Msp2 family outer membrane protein</fullName>
    </submittedName>
</protein>
<evidence type="ECO:0000313" key="4">
    <source>
        <dbReference type="Proteomes" id="UP001059822"/>
    </source>
</evidence>
<evidence type="ECO:0000313" key="3">
    <source>
        <dbReference type="EMBL" id="UTO56692.1"/>
    </source>
</evidence>
<evidence type="ECO:0000259" key="1">
    <source>
        <dbReference type="Pfam" id="PF01617"/>
    </source>
</evidence>
<dbReference type="Proteomes" id="UP001059985">
    <property type="component" value="Chromosome"/>
</dbReference>
<feature type="domain" description="Msp4/OMP-like" evidence="1">
    <location>
        <begin position="31"/>
        <end position="273"/>
    </location>
</feature>
<sequence>MNYKKVFNGILVTLAIFIPKISFAYQDIYNNVFYISASYNPTLSRIKNFTITEPDNLTKKVFGYTKDMNSISIVHNNFNVSNKKFHFSNNLIFAFSGAAGYIIPSWKRVRIEFEVSYEKFNHIADETYSHKNAHKFCALSREDTITDKKFVVVRIDAITDVSLMLNTCLDSKPKSYNTLIPYICAGIGSSITNIIQDHLTPKFAYKIKAGINYSLTSEMLISIGGFYHGTLNKEYNHLPVLQHVELDSAPYVTNANANASISYFGGEIGVRFIL</sequence>
<dbReference type="SUPFAM" id="SSF56925">
    <property type="entry name" value="OMPA-like"/>
    <property type="match status" value="1"/>
</dbReference>
<dbReference type="InterPro" id="IPR011250">
    <property type="entry name" value="OMP/PagP_B-barrel"/>
</dbReference>
<dbReference type="EMBL" id="CP089286">
    <property type="protein sequence ID" value="UTO55776.1"/>
    <property type="molecule type" value="Genomic_DNA"/>
</dbReference>
<dbReference type="Pfam" id="PF01617">
    <property type="entry name" value="Surface_Ag_2"/>
    <property type="match status" value="1"/>
</dbReference>
<evidence type="ECO:0000313" key="2">
    <source>
        <dbReference type="EMBL" id="UTO55776.1"/>
    </source>
</evidence>
<dbReference type="Proteomes" id="UP001059822">
    <property type="component" value="Chromosome"/>
</dbReference>